<name>A0A285TZX8_9HYPH</name>
<dbReference type="OrthoDB" id="256753at2"/>
<proteinExistence type="predicted"/>
<feature type="domain" description="Zinc-ribbon" evidence="1">
    <location>
        <begin position="3"/>
        <end position="92"/>
    </location>
</feature>
<accession>A0A285TZX8</accession>
<dbReference type="Pfam" id="PF15887">
    <property type="entry name" value="Peptidase_Mx"/>
    <property type="match status" value="1"/>
</dbReference>
<reference evidence="2 3" key="1">
    <citation type="submission" date="2017-08" db="EMBL/GenBank/DDBJ databases">
        <authorList>
            <person name="de Groot N.N."/>
        </authorList>
    </citation>
    <scope>NUCLEOTIDE SEQUENCE [LARGE SCALE GENOMIC DNA]</scope>
    <source>
        <strain evidence="2 3">JC85</strain>
    </source>
</reference>
<evidence type="ECO:0000259" key="1">
    <source>
        <dbReference type="Pfam" id="PF10005"/>
    </source>
</evidence>
<dbReference type="Gene3D" id="3.40.390.70">
    <property type="match status" value="1"/>
</dbReference>
<evidence type="ECO:0000313" key="3">
    <source>
        <dbReference type="Proteomes" id="UP000219167"/>
    </source>
</evidence>
<dbReference type="InterPro" id="IPR031321">
    <property type="entry name" value="UCP012641"/>
</dbReference>
<dbReference type="PIRSF" id="PIRSF012641">
    <property type="entry name" value="UCP012641"/>
    <property type="match status" value="1"/>
</dbReference>
<dbReference type="EMBL" id="OBQD01000001">
    <property type="protein sequence ID" value="SOC35215.1"/>
    <property type="molecule type" value="Genomic_DNA"/>
</dbReference>
<dbReference type="RefSeq" id="WP_097135637.1">
    <property type="nucleotide sequence ID" value="NZ_OBQD01000001.1"/>
</dbReference>
<dbReference type="Pfam" id="PF10005">
    <property type="entry name" value="Zn_ribbon_DZR_6"/>
    <property type="match status" value="1"/>
</dbReference>
<dbReference type="AlphaFoldDB" id="A0A285TZX8"/>
<sequence>MRLFQCDTCGQTLHFRNRQCVRCGARLGFDTSDMLLHALVPVEDGSFEVAGKPGVRRRLCDNAAIDVCNWLVPEGSERSFCLACMHNRIVPTTDPVGLQRWRRIAAAQQHLFYSILRWNLPHPTREEQPEKGLVFDFLADELDANGNLVPAMTGHKDGQISLRAAEADDDVREAVRVAMDERYRSLLGHLRHEVGHFYWGRLVADEEDLARCRAVFGDESEDYGAALQRHYREGPPADWEQNFISPYASAHPAEDFAECWAHYVHIVDTLETARAFGLNTDPGGHEELEADVTFDPYRVRSAERLVVSWVPLSVAINEIQRSMGQPDSYPFVLSPAVVEKLELVRSLVAKARG</sequence>
<protein>
    <recommendedName>
        <fullName evidence="1">Zinc-ribbon domain-containing protein</fullName>
    </recommendedName>
</protein>
<keyword evidence="3" id="KW-1185">Reference proteome</keyword>
<dbReference type="Proteomes" id="UP000219167">
    <property type="component" value="Unassembled WGS sequence"/>
</dbReference>
<evidence type="ECO:0000313" key="2">
    <source>
        <dbReference type="EMBL" id="SOC35215.1"/>
    </source>
</evidence>
<dbReference type="InterPro" id="IPR011201">
    <property type="entry name" value="Zinc-ribbon_6_bact"/>
</dbReference>
<gene>
    <name evidence="2" type="ORF">SAMN05892877_101243</name>
</gene>
<organism evidence="2 3">
    <name type="scientific">Rhizobium subbaraonis</name>
    <dbReference type="NCBI Taxonomy" id="908946"/>
    <lineage>
        <taxon>Bacteria</taxon>
        <taxon>Pseudomonadati</taxon>
        <taxon>Pseudomonadota</taxon>
        <taxon>Alphaproteobacteria</taxon>
        <taxon>Hyphomicrobiales</taxon>
        <taxon>Rhizobiaceae</taxon>
        <taxon>Rhizobium/Agrobacterium group</taxon>
        <taxon>Rhizobium</taxon>
    </lineage>
</organism>